<evidence type="ECO:0000259" key="2">
    <source>
        <dbReference type="PROSITE" id="PS50110"/>
    </source>
</evidence>
<evidence type="ECO:0000256" key="1">
    <source>
        <dbReference type="PROSITE-ProRule" id="PRU00169"/>
    </source>
</evidence>
<evidence type="ECO:0000313" key="3">
    <source>
        <dbReference type="EMBL" id="MCH5597068.1"/>
    </source>
</evidence>
<gene>
    <name evidence="3" type="ORF">MKP09_03645</name>
</gene>
<name>A0ABS9SFD4_9BACT</name>
<comment type="caution">
    <text evidence="3">The sequence shown here is derived from an EMBL/GenBank/DDBJ whole genome shotgun (WGS) entry which is preliminary data.</text>
</comment>
<dbReference type="SUPFAM" id="SSF52172">
    <property type="entry name" value="CheY-like"/>
    <property type="match status" value="1"/>
</dbReference>
<dbReference type="Gene3D" id="3.40.50.2300">
    <property type="match status" value="1"/>
</dbReference>
<comment type="caution">
    <text evidence="1">Lacks conserved residue(s) required for the propagation of feature annotation.</text>
</comment>
<dbReference type="InterPro" id="IPR001789">
    <property type="entry name" value="Sig_transdc_resp-reg_receiver"/>
</dbReference>
<organism evidence="3 4">
    <name type="scientific">Niabella ginsengisoli</name>
    <dbReference type="NCBI Taxonomy" id="522298"/>
    <lineage>
        <taxon>Bacteria</taxon>
        <taxon>Pseudomonadati</taxon>
        <taxon>Bacteroidota</taxon>
        <taxon>Chitinophagia</taxon>
        <taxon>Chitinophagales</taxon>
        <taxon>Chitinophagaceae</taxon>
        <taxon>Niabella</taxon>
    </lineage>
</organism>
<dbReference type="InterPro" id="IPR011006">
    <property type="entry name" value="CheY-like_superfamily"/>
</dbReference>
<dbReference type="RefSeq" id="WP_240826479.1">
    <property type="nucleotide sequence ID" value="NZ_JAKWBL010000001.1"/>
</dbReference>
<dbReference type="PROSITE" id="PS50110">
    <property type="entry name" value="RESPONSE_REGULATORY"/>
    <property type="match status" value="1"/>
</dbReference>
<keyword evidence="4" id="KW-1185">Reference proteome</keyword>
<feature type="domain" description="Response regulatory" evidence="2">
    <location>
        <begin position="6"/>
        <end position="53"/>
    </location>
</feature>
<proteinExistence type="predicted"/>
<dbReference type="Proteomes" id="UP001202248">
    <property type="component" value="Unassembled WGS sequence"/>
</dbReference>
<accession>A0ABS9SFD4</accession>
<reference evidence="3 4" key="1">
    <citation type="submission" date="2022-02" db="EMBL/GenBank/DDBJ databases">
        <authorList>
            <person name="Min J."/>
        </authorList>
    </citation>
    <scope>NUCLEOTIDE SEQUENCE [LARGE SCALE GENOMIC DNA]</scope>
    <source>
        <strain evidence="3 4">GR10-1</strain>
    </source>
</reference>
<dbReference type="EMBL" id="JAKWBL010000001">
    <property type="protein sequence ID" value="MCH5597068.1"/>
    <property type="molecule type" value="Genomic_DNA"/>
</dbReference>
<protein>
    <recommendedName>
        <fullName evidence="2">Response regulatory domain-containing protein</fullName>
    </recommendedName>
</protein>
<evidence type="ECO:0000313" key="4">
    <source>
        <dbReference type="Proteomes" id="UP001202248"/>
    </source>
</evidence>
<sequence>MERKYRILIAEDDAIISETLKDYVEELGHTVIGIVSDMKEAEPYLDKQPDFVF</sequence>